<evidence type="ECO:0000259" key="3">
    <source>
        <dbReference type="Pfam" id="PF13356"/>
    </source>
</evidence>
<evidence type="ECO:0000313" key="4">
    <source>
        <dbReference type="EMBL" id="MCB4824473.1"/>
    </source>
</evidence>
<gene>
    <name evidence="4" type="ORF">LHA35_22335</name>
</gene>
<dbReference type="PANTHER" id="PTHR30629">
    <property type="entry name" value="PROPHAGE INTEGRASE"/>
    <property type="match status" value="1"/>
</dbReference>
<feature type="domain" description="Integrase DNA-binding" evidence="3">
    <location>
        <begin position="7"/>
        <end position="92"/>
    </location>
</feature>
<dbReference type="InterPro" id="IPR025166">
    <property type="entry name" value="Integrase_DNA_bind_dom"/>
</dbReference>
<dbReference type="PANTHER" id="PTHR30629:SF2">
    <property type="entry name" value="PROPHAGE INTEGRASE INTS-RELATED"/>
    <property type="match status" value="1"/>
</dbReference>
<dbReference type="InterPro" id="IPR038488">
    <property type="entry name" value="Integrase_DNA-bd_sf"/>
</dbReference>
<accession>A0A9X1IJF0</accession>
<dbReference type="Gene3D" id="3.30.160.390">
    <property type="entry name" value="Integrase, DNA-binding domain"/>
    <property type="match status" value="1"/>
</dbReference>
<evidence type="ECO:0000256" key="1">
    <source>
        <dbReference type="ARBA" id="ARBA00008857"/>
    </source>
</evidence>
<protein>
    <submittedName>
        <fullName evidence="4">Arm DNA-binding domain-containing protein</fullName>
    </submittedName>
</protein>
<comment type="similarity">
    <text evidence="1">Belongs to the 'phage' integrase family.</text>
</comment>
<dbReference type="InterPro" id="IPR050808">
    <property type="entry name" value="Phage_Integrase"/>
</dbReference>
<evidence type="ECO:0000313" key="5">
    <source>
        <dbReference type="Proteomes" id="UP001139311"/>
    </source>
</evidence>
<proteinExistence type="inferred from homology"/>
<keyword evidence="5" id="KW-1185">Reference proteome</keyword>
<dbReference type="Pfam" id="PF13356">
    <property type="entry name" value="Arm-DNA-bind_3"/>
    <property type="match status" value="1"/>
</dbReference>
<dbReference type="EMBL" id="JAJAQI010000043">
    <property type="protein sequence ID" value="MCB4824473.1"/>
    <property type="molecule type" value="Genomic_DNA"/>
</dbReference>
<name>A0A9X1IJF0_9PROT</name>
<dbReference type="RefSeq" id="WP_226612201.1">
    <property type="nucleotide sequence ID" value="NZ_JAJAQI010000043.1"/>
</dbReference>
<keyword evidence="2" id="KW-0229">DNA integration</keyword>
<comment type="caution">
    <text evidence="4">The sequence shown here is derived from an EMBL/GenBank/DDBJ whole genome shotgun (WGS) entry which is preliminary data.</text>
</comment>
<reference evidence="4" key="1">
    <citation type="submission" date="2021-10" db="EMBL/GenBank/DDBJ databases">
        <title>Roseicella aerolatum sp. nov., isolated from aerosols of e-waste dismantling site.</title>
        <authorList>
            <person name="Qin T."/>
        </authorList>
    </citation>
    <scope>NUCLEOTIDE SEQUENCE</scope>
    <source>
        <strain evidence="4">GB24</strain>
    </source>
</reference>
<dbReference type="GO" id="GO:0003677">
    <property type="term" value="F:DNA binding"/>
    <property type="evidence" value="ECO:0007669"/>
    <property type="project" value="UniProtKB-KW"/>
</dbReference>
<dbReference type="AlphaFoldDB" id="A0A9X1IJF0"/>
<organism evidence="4 5">
    <name type="scientific">Roseicella aerolata</name>
    <dbReference type="NCBI Taxonomy" id="2883479"/>
    <lineage>
        <taxon>Bacteria</taxon>
        <taxon>Pseudomonadati</taxon>
        <taxon>Pseudomonadota</taxon>
        <taxon>Alphaproteobacteria</taxon>
        <taxon>Acetobacterales</taxon>
        <taxon>Roseomonadaceae</taxon>
        <taxon>Roseicella</taxon>
    </lineage>
</organism>
<dbReference type="GO" id="GO:0015074">
    <property type="term" value="P:DNA integration"/>
    <property type="evidence" value="ECO:0007669"/>
    <property type="project" value="UniProtKB-KW"/>
</dbReference>
<evidence type="ECO:0000256" key="2">
    <source>
        <dbReference type="ARBA" id="ARBA00022908"/>
    </source>
</evidence>
<sequence length="96" mass="10391">MAVGGKLTALRVSKLEEPGRYGDGGGLWLQVRGPDHKSWLLRFRWQGRQRQLGLGPVGLGPVGLVSLAEAREAAFAARRLVHRGIDPIAAKNLNAK</sequence>
<dbReference type="Proteomes" id="UP001139311">
    <property type="component" value="Unassembled WGS sequence"/>
</dbReference>
<keyword evidence="4" id="KW-0238">DNA-binding</keyword>